<dbReference type="Pfam" id="PF02626">
    <property type="entry name" value="CT_A_B"/>
    <property type="match status" value="1"/>
</dbReference>
<dbReference type="NCBIfam" id="TIGR00724">
    <property type="entry name" value="urea_amlyse_rel"/>
    <property type="match status" value="1"/>
</dbReference>
<evidence type="ECO:0000313" key="2">
    <source>
        <dbReference type="Proteomes" id="UP000217696"/>
    </source>
</evidence>
<dbReference type="RefSeq" id="WP_096465451.1">
    <property type="nucleotide sequence ID" value="NZ_AP017312.1"/>
</dbReference>
<dbReference type="SUPFAM" id="SSF50891">
    <property type="entry name" value="Cyclophilin-like"/>
    <property type="match status" value="1"/>
</dbReference>
<proteinExistence type="predicted"/>
<dbReference type="AlphaFoldDB" id="A0A0U5AVQ5"/>
<gene>
    <name evidence="1" type="primary">kipA_2</name>
    <name evidence="1" type="ORF">CB4_01992</name>
</gene>
<dbReference type="EMBL" id="AP017312">
    <property type="protein sequence ID" value="BAU27818.1"/>
    <property type="molecule type" value="Genomic_DNA"/>
</dbReference>
<dbReference type="Proteomes" id="UP000217696">
    <property type="component" value="Chromosome"/>
</dbReference>
<dbReference type="SMART" id="SM00797">
    <property type="entry name" value="AHS2"/>
    <property type="match status" value="1"/>
</dbReference>
<dbReference type="KEGG" id="asoc:CB4_01992"/>
<name>A0A0U5AVQ5_9BACL</name>
<dbReference type="InterPro" id="IPR029000">
    <property type="entry name" value="Cyclophilin-like_dom_sf"/>
</dbReference>
<dbReference type="InterPro" id="IPR003778">
    <property type="entry name" value="CT_A_B"/>
</dbReference>
<sequence>MCIRVKKPGLLTTVQDTGRFGFQKYGVLASGAMDTMALRLANLLEGNEEQAAALEITLLGPQLVFEKATLVALAGGNLSPAVDGVPIPLWRPVYIPAGSMLTFGGAVSGCRTYLAVAGGICVPDVMESRSTYLRAGIGGFHGRALQAGDVLKTGEVACLMKAPSDEVSVLSWGVSHEIRPAYEENPVLRVVRGPEFESFAEESRQKFWHESFRVTPQSDRMGYRLADVSLALAEPLEMVSSAVSFGTIQVPPEGNPIVLLADRQTAGGYPRIAQIISVDLPLIAQVKPGEHVRFEEVSLEEAQALYVKREYDIAQFKQGLALQVR</sequence>
<dbReference type="Gene3D" id="2.40.100.10">
    <property type="entry name" value="Cyclophilin-like"/>
    <property type="match status" value="1"/>
</dbReference>
<protein>
    <submittedName>
        <fullName evidence="1">KipI antagonist</fullName>
    </submittedName>
</protein>
<dbReference type="InterPro" id="IPR052708">
    <property type="entry name" value="PxpC"/>
</dbReference>
<dbReference type="OrthoDB" id="9782422at2"/>
<evidence type="ECO:0000313" key="1">
    <source>
        <dbReference type="EMBL" id="BAU27818.1"/>
    </source>
</evidence>
<reference evidence="1 2" key="1">
    <citation type="submission" date="2015-12" db="EMBL/GenBank/DDBJ databases">
        <title>Genome sequence of Aneurinibacillus soli.</title>
        <authorList>
            <person name="Lee J.S."/>
            <person name="Lee K.C."/>
            <person name="Kim K.K."/>
            <person name="Lee B.W."/>
        </authorList>
    </citation>
    <scope>NUCLEOTIDE SEQUENCE [LARGE SCALE GENOMIC DNA]</scope>
    <source>
        <strain evidence="1 2">CB4</strain>
    </source>
</reference>
<accession>A0A0U5AVQ5</accession>
<keyword evidence="2" id="KW-1185">Reference proteome</keyword>
<dbReference type="PANTHER" id="PTHR43309:SF5">
    <property type="entry name" value="5-OXOPROLINASE SUBUNIT C"/>
    <property type="match status" value="1"/>
</dbReference>
<dbReference type="PANTHER" id="PTHR43309">
    <property type="entry name" value="5-OXOPROLINASE SUBUNIT C"/>
    <property type="match status" value="1"/>
</dbReference>
<organism evidence="1 2">
    <name type="scientific">Aneurinibacillus soli</name>
    <dbReference type="NCBI Taxonomy" id="1500254"/>
    <lineage>
        <taxon>Bacteria</taxon>
        <taxon>Bacillati</taxon>
        <taxon>Bacillota</taxon>
        <taxon>Bacilli</taxon>
        <taxon>Bacillales</taxon>
        <taxon>Paenibacillaceae</taxon>
        <taxon>Aneurinibacillus group</taxon>
        <taxon>Aneurinibacillus</taxon>
    </lineage>
</organism>